<dbReference type="HOGENOM" id="CLU_022984_0_0_9"/>
<dbReference type="AlphaFoldDB" id="B7C949"/>
<protein>
    <submittedName>
        <fullName evidence="3">CRISPR-associated RAMP protein</fullName>
    </submittedName>
</protein>
<dbReference type="GO" id="GO:0051607">
    <property type="term" value="P:defense response to virus"/>
    <property type="evidence" value="ECO:0007669"/>
    <property type="project" value="UniProtKB-KW"/>
</dbReference>
<dbReference type="STRING" id="518637.EUBIFOR_00706"/>
<proteinExistence type="predicted"/>
<keyword evidence="4" id="KW-1185">Reference proteome</keyword>
<gene>
    <name evidence="3" type="ORF">EUBIFOR_00706</name>
</gene>
<evidence type="ECO:0000313" key="4">
    <source>
        <dbReference type="Proteomes" id="UP000004315"/>
    </source>
</evidence>
<dbReference type="RefSeq" id="WP_003864513.1">
    <property type="nucleotide sequence ID" value="NZ_DS996841.1"/>
</dbReference>
<dbReference type="OrthoDB" id="482771at2"/>
<feature type="domain" description="CRISPR type III-associated protein" evidence="2">
    <location>
        <begin position="23"/>
        <end position="181"/>
    </location>
</feature>
<comment type="caution">
    <text evidence="3">The sequence shown here is derived from an EMBL/GenBank/DDBJ whole genome shotgun (WGS) entry which is preliminary data.</text>
</comment>
<organism evidence="3 4">
    <name type="scientific">Holdemanella biformis DSM 3989</name>
    <dbReference type="NCBI Taxonomy" id="518637"/>
    <lineage>
        <taxon>Bacteria</taxon>
        <taxon>Bacillati</taxon>
        <taxon>Bacillota</taxon>
        <taxon>Erysipelotrichia</taxon>
        <taxon>Erysipelotrichales</taxon>
        <taxon>Erysipelotrichaceae</taxon>
        <taxon>Holdemanella</taxon>
    </lineage>
</organism>
<reference evidence="3 4" key="2">
    <citation type="submission" date="2008-11" db="EMBL/GenBank/DDBJ databases">
        <title>Draft genome sequence of Eubacterium biforme (DSM 3989).</title>
        <authorList>
            <person name="Sudarsanam P."/>
            <person name="Ley R."/>
            <person name="Guruge J."/>
            <person name="Turnbaugh P.J."/>
            <person name="Mahowald M."/>
            <person name="Liep D."/>
            <person name="Gordon J."/>
        </authorList>
    </citation>
    <scope>NUCLEOTIDE SEQUENCE [LARGE SCALE GENOMIC DNA]</scope>
    <source>
        <strain evidence="3 4">DSM 3989</strain>
    </source>
</reference>
<evidence type="ECO:0000313" key="3">
    <source>
        <dbReference type="EMBL" id="EEC90626.1"/>
    </source>
</evidence>
<dbReference type="eggNOG" id="COG1337">
    <property type="taxonomic scope" value="Bacteria"/>
</dbReference>
<dbReference type="PANTHER" id="PTHR35579:SF3">
    <property type="entry name" value="CRISPR SYSTEM CMS ENDORIBONUCLEASE CSM3"/>
    <property type="match status" value="1"/>
</dbReference>
<dbReference type="EMBL" id="ABYT01000048">
    <property type="protein sequence ID" value="EEC90626.1"/>
    <property type="molecule type" value="Genomic_DNA"/>
</dbReference>
<dbReference type="InterPro" id="IPR005537">
    <property type="entry name" value="RAMP_III_fam"/>
</dbReference>
<name>B7C949_9FIRM</name>
<dbReference type="Pfam" id="PF03787">
    <property type="entry name" value="RAMPs"/>
    <property type="match status" value="1"/>
</dbReference>
<dbReference type="PANTHER" id="PTHR35579">
    <property type="entry name" value="CRISPR SYSTEM CMS ENDORIBONUCLEASE CSM3"/>
    <property type="match status" value="1"/>
</dbReference>
<reference evidence="3 4" key="1">
    <citation type="submission" date="2008-10" db="EMBL/GenBank/DDBJ databases">
        <authorList>
            <person name="Fulton L."/>
            <person name="Clifton S."/>
            <person name="Fulton B."/>
            <person name="Xu J."/>
            <person name="Minx P."/>
            <person name="Pepin K.H."/>
            <person name="Johnson M."/>
            <person name="Bhonagiri V."/>
            <person name="Nash W.E."/>
            <person name="Mardis E.R."/>
            <person name="Wilson R.K."/>
        </authorList>
    </citation>
    <scope>NUCLEOTIDE SEQUENCE [LARGE SCALE GENOMIC DNA]</scope>
    <source>
        <strain evidence="3 4">DSM 3989</strain>
    </source>
</reference>
<keyword evidence="1" id="KW-0051">Antiviral defense</keyword>
<evidence type="ECO:0000259" key="2">
    <source>
        <dbReference type="Pfam" id="PF03787"/>
    </source>
</evidence>
<dbReference type="CDD" id="cd09726">
    <property type="entry name" value="RAMP_I_III"/>
    <property type="match status" value="1"/>
</dbReference>
<sequence>MEISIKLLSDLCCYSGEVYNTTVDTDVVYDDYGLPYIPAKRLKGCIREAALELYEMGLLPHYNAIFGKEGSDASAFTISNAKLKDYEEIVNGLNQFEEADFVNQQKVLSLFTYLRTQTAVDTNTGTAIENSLRTLRVLKKGLIFHADVDLKNNDYAEEFKNAVSMVKHMGVSRTRGLGLVELKVENSLATSVDHVLFKENELKDENKISYTIHLHSPLICKSAQGNQAKTEDYIVGSKVLGLIARSMGNDAYQKVMNDIVVSNAYVSLDGNRSLPGRNSLQKIKNQSYVDGKMEIVDMMYFKNDNDKEQRTPANIDYMSDQNEVLSVEKQISYHHQRPSDKSIGRATSREGQFYQLASICEAQTFKGFIYANRETAKQIMDSVSKLGQVRMGYGRNSEFGQIDFTLDSVEDARNKETLIHDADLLLASDVILYNDNGMLVADVNVLKDYLNAYFGVDDIEIESPFLSYNAIGGFNVTWRRKKQIFSALSKSSCMKIHSDTGFKASYNHSYFVGERVSEGFGEVVLEKTKDTDCVCVYKPFGHKNIKNSNVDLTVINSLLEKEFEEIMDERVREVVANNHMSSDQLNPALSKMRLLFRTKSNYEDMLHEFEQLESANKDKCVSLMKKLPMDVLDDIEKEIQEKEYADFKLSWSETKKFDKLYSSYIRELKYRVKAGE</sequence>
<accession>B7C949</accession>
<evidence type="ECO:0000256" key="1">
    <source>
        <dbReference type="ARBA" id="ARBA00023118"/>
    </source>
</evidence>
<dbReference type="Proteomes" id="UP000004315">
    <property type="component" value="Unassembled WGS sequence"/>
</dbReference>
<dbReference type="InterPro" id="IPR052216">
    <property type="entry name" value="CRISPR_Csm3_endoribonuclease"/>
</dbReference>